<reference evidence="2 3" key="1">
    <citation type="submission" date="2019-07" db="EMBL/GenBank/DDBJ databases">
        <title>Whole genome shotgun sequence of Brevifollis gellanilyticus NBRC 108608.</title>
        <authorList>
            <person name="Hosoyama A."/>
            <person name="Uohara A."/>
            <person name="Ohji S."/>
            <person name="Ichikawa N."/>
        </authorList>
    </citation>
    <scope>NUCLEOTIDE SEQUENCE [LARGE SCALE GENOMIC DNA]</scope>
    <source>
        <strain evidence="2 3">NBRC 108608</strain>
    </source>
</reference>
<organism evidence="2 3">
    <name type="scientific">Brevifollis gellanilyticus</name>
    <dbReference type="NCBI Taxonomy" id="748831"/>
    <lineage>
        <taxon>Bacteria</taxon>
        <taxon>Pseudomonadati</taxon>
        <taxon>Verrucomicrobiota</taxon>
        <taxon>Verrucomicrobiia</taxon>
        <taxon>Verrucomicrobiales</taxon>
        <taxon>Verrucomicrobiaceae</taxon>
    </lineage>
</organism>
<proteinExistence type="predicted"/>
<evidence type="ECO:0000313" key="3">
    <source>
        <dbReference type="Proteomes" id="UP000321577"/>
    </source>
</evidence>
<dbReference type="AlphaFoldDB" id="A0A512M833"/>
<accession>A0A512M833</accession>
<protein>
    <submittedName>
        <fullName evidence="2">Uncharacterized protein</fullName>
    </submittedName>
</protein>
<dbReference type="EMBL" id="BKAG01000013">
    <property type="protein sequence ID" value="GEP42888.1"/>
    <property type="molecule type" value="Genomic_DNA"/>
</dbReference>
<sequence>MTSWLDFAWSREFAASPPRNSAALAHTAQRGHSKDKPAKPKPATDHDMKKLPFESLPSVSELFDHARTLVKEGKVEGRDAQGLARDIITDAVHDWPELNKNALINKLRKMLVIIHRREDGTPDSFEGVILNPHNSQSYPVWVKGLDGTEWKGTYHKNQDPQVTHLERIEPAPPHQP</sequence>
<evidence type="ECO:0000313" key="2">
    <source>
        <dbReference type="EMBL" id="GEP42888.1"/>
    </source>
</evidence>
<comment type="caution">
    <text evidence="2">The sequence shown here is derived from an EMBL/GenBank/DDBJ whole genome shotgun (WGS) entry which is preliminary data.</text>
</comment>
<feature type="region of interest" description="Disordered" evidence="1">
    <location>
        <begin position="152"/>
        <end position="176"/>
    </location>
</feature>
<gene>
    <name evidence="2" type="ORF">BGE01nite_21790</name>
</gene>
<dbReference type="Proteomes" id="UP000321577">
    <property type="component" value="Unassembled WGS sequence"/>
</dbReference>
<name>A0A512M833_9BACT</name>
<feature type="compositionally biased region" description="Basic and acidic residues" evidence="1">
    <location>
        <begin position="32"/>
        <end position="49"/>
    </location>
</feature>
<keyword evidence="3" id="KW-1185">Reference proteome</keyword>
<feature type="region of interest" description="Disordered" evidence="1">
    <location>
        <begin position="15"/>
        <end position="49"/>
    </location>
</feature>
<evidence type="ECO:0000256" key="1">
    <source>
        <dbReference type="SAM" id="MobiDB-lite"/>
    </source>
</evidence>